<dbReference type="GO" id="GO:0000387">
    <property type="term" value="P:spliceosomal snRNP assembly"/>
    <property type="evidence" value="ECO:0007669"/>
    <property type="project" value="EnsemblFungi"/>
</dbReference>
<name>A0A0W0DQK0_CANGB</name>
<keyword evidence="5" id="KW-0175">Coiled coil</keyword>
<comment type="subcellular location">
    <subcellularLocation>
        <location evidence="1">Nucleus</location>
    </subcellularLocation>
</comment>
<dbReference type="GO" id="GO:0046540">
    <property type="term" value="C:U4/U6 x U5 tri-snRNP complex"/>
    <property type="evidence" value="ECO:0007669"/>
    <property type="project" value="EnsemblFungi"/>
</dbReference>
<dbReference type="InterPro" id="IPR013881">
    <property type="entry name" value="Pre-mRNA_splic_Prp3_dom"/>
</dbReference>
<keyword evidence="2" id="KW-0507">mRNA processing</keyword>
<dbReference type="PANTHER" id="PTHR14212">
    <property type="entry name" value="U4/U6-ASSOCIATED RNA SPLICING FACTOR-RELATED"/>
    <property type="match status" value="1"/>
</dbReference>
<evidence type="ECO:0000256" key="2">
    <source>
        <dbReference type="ARBA" id="ARBA00022664"/>
    </source>
</evidence>
<dbReference type="InterPro" id="IPR027104">
    <property type="entry name" value="Prp3"/>
</dbReference>
<evidence type="ECO:0000256" key="1">
    <source>
        <dbReference type="ARBA" id="ARBA00004123"/>
    </source>
</evidence>
<dbReference type="EMBL" id="LLZZ01000117">
    <property type="protein sequence ID" value="KTB04214.1"/>
    <property type="molecule type" value="Genomic_DNA"/>
</dbReference>
<evidence type="ECO:0000256" key="4">
    <source>
        <dbReference type="ARBA" id="ARBA00023242"/>
    </source>
</evidence>
<reference evidence="8 9" key="1">
    <citation type="submission" date="2015-10" db="EMBL/GenBank/DDBJ databases">
        <title>Draft genomes sequences of Candida glabrata isolates 1A, 1B, 2A, 2B, 3A and 3B.</title>
        <authorList>
            <person name="Haavelsrud O.E."/>
            <person name="Gaustad P."/>
        </authorList>
    </citation>
    <scope>NUCLEOTIDE SEQUENCE [LARGE SCALE GENOMIC DNA]</scope>
    <source>
        <strain evidence="8">910700640</strain>
    </source>
</reference>
<gene>
    <name evidence="8" type="ORF">AO440_004239</name>
</gene>
<evidence type="ECO:0000313" key="8">
    <source>
        <dbReference type="EMBL" id="KTB04214.1"/>
    </source>
</evidence>
<comment type="caution">
    <text evidence="8">The sequence shown here is derived from an EMBL/GenBank/DDBJ whole genome shotgun (WGS) entry which is preliminary data.</text>
</comment>
<protein>
    <submittedName>
        <fullName evidence="8">U4/U6 small nuclear ribonucleoprotein PRP3</fullName>
    </submittedName>
</protein>
<organism evidence="8 9">
    <name type="scientific">Candida glabrata</name>
    <name type="common">Yeast</name>
    <name type="synonym">Torulopsis glabrata</name>
    <dbReference type="NCBI Taxonomy" id="5478"/>
    <lineage>
        <taxon>Eukaryota</taxon>
        <taxon>Fungi</taxon>
        <taxon>Dikarya</taxon>
        <taxon>Ascomycota</taxon>
        <taxon>Saccharomycotina</taxon>
        <taxon>Saccharomycetes</taxon>
        <taxon>Saccharomycetales</taxon>
        <taxon>Saccharomycetaceae</taxon>
        <taxon>Nakaseomyces</taxon>
    </lineage>
</organism>
<accession>A0A0W0DQK0</accession>
<feature type="domain" description="Small nuclear ribonucleoprotein Prp3 C-terminal" evidence="6">
    <location>
        <begin position="316"/>
        <end position="442"/>
    </location>
</feature>
<dbReference type="VEuPathDB" id="FungiDB:GWK60_M08921"/>
<feature type="domain" description="Pre-mRNA-splicing factor 3" evidence="7">
    <location>
        <begin position="41"/>
        <end position="292"/>
    </location>
</feature>
<proteinExistence type="predicted"/>
<dbReference type="VEuPathDB" id="FungiDB:B1J91_M08976g"/>
<dbReference type="AlphaFoldDB" id="A0A0W0DQK0"/>
<dbReference type="InterPro" id="IPR010541">
    <property type="entry name" value="Prp3_C"/>
</dbReference>
<keyword evidence="3" id="KW-0508">mRNA splicing</keyword>
<keyword evidence="8" id="KW-0687">Ribonucleoprotein</keyword>
<sequence length="456" mass="53171">MPPKNTTSRKPRSGRGLDVELHPALASSNANIIKAQQKQVNPYLSDIGQQNGKVFKKYKDGLRFYKKGEISAQLHKEREELARRLKEEELRAAAEKAHRVSLAEQKRERIANAEIPDDSIGEELYMQRFKDIPNYEWWDESYLDKSGNILPKYTTEYPEDIDSDYDSDDMNSGVECMKSQTEETGPPSIRYVQHPVPIKIPEEITAPKMYLTKLEHKKARRRNRKLQREEKMAKVQLGLEPKPETKVKLSNMMNVLDNNKNISDPTAWENMVKDQIEERRQRHIQENEKRHEEAVLRKKSKVSNQIEGSEDLFCKAFYFQSLQNPKIRYKLKMNSQQLNLKGFCLRVGEGGPGIIVVIGKEKSCNFYKKLVCTRIKWNENFKIKDATNNGELIDMTGNYAVEIWDGLLKETKLRNWFMKICQTEDEMKNILQQNDALSFFNLFIENKAENTNLSQQ</sequence>
<dbReference type="CDD" id="cd24162">
    <property type="entry name" value="Prp3_C"/>
    <property type="match status" value="1"/>
</dbReference>
<evidence type="ECO:0000259" key="6">
    <source>
        <dbReference type="Pfam" id="PF06544"/>
    </source>
</evidence>
<evidence type="ECO:0000256" key="5">
    <source>
        <dbReference type="SAM" id="Coils"/>
    </source>
</evidence>
<dbReference type="VEuPathDB" id="FungiDB:CAGL0M08976g"/>
<feature type="coiled-coil region" evidence="5">
    <location>
        <begin position="71"/>
        <end position="98"/>
    </location>
</feature>
<dbReference type="PANTHER" id="PTHR14212:SF0">
    <property type="entry name" value="U4_U6 SMALL NUCLEAR RIBONUCLEOPROTEIN PRP3"/>
    <property type="match status" value="1"/>
</dbReference>
<keyword evidence="4" id="KW-0539">Nucleus</keyword>
<dbReference type="Proteomes" id="UP000054886">
    <property type="component" value="Unassembled WGS sequence"/>
</dbReference>
<evidence type="ECO:0000259" key="7">
    <source>
        <dbReference type="Pfam" id="PF08572"/>
    </source>
</evidence>
<dbReference type="VEuPathDB" id="FungiDB:GVI51_M08943"/>
<evidence type="ECO:0000313" key="9">
    <source>
        <dbReference type="Proteomes" id="UP000054886"/>
    </source>
</evidence>
<dbReference type="Pfam" id="PF06544">
    <property type="entry name" value="Prp3_C"/>
    <property type="match status" value="1"/>
</dbReference>
<dbReference type="Pfam" id="PF08572">
    <property type="entry name" value="PRP3"/>
    <property type="match status" value="1"/>
</dbReference>
<evidence type="ECO:0000256" key="3">
    <source>
        <dbReference type="ARBA" id="ARBA00023187"/>
    </source>
</evidence>